<dbReference type="SUPFAM" id="SSF53098">
    <property type="entry name" value="Ribonuclease H-like"/>
    <property type="match status" value="1"/>
</dbReference>
<accession>A0AAW1ISP2</accession>
<sequence length="215" mass="24767">MRSTPVMALHAEAFVYPSALRIEQMANDFVLKHFTLNFDPIRRELINWSALLRLYPNWNRGLVPPLIKAYRWVTSLRELCMSDRLACYSLKPAQIFGSPEILINGHFNKASANNQQYFLDLLRTNFSHCTEFYTDGSLFHDPVRVGYGVFCPKLNISEKGALCMLSNIFMAEIFAIYRALSLCQSFYVVNVVILRTPKQLLEVYAGWDIQPACIR</sequence>
<evidence type="ECO:0008006" key="3">
    <source>
        <dbReference type="Google" id="ProtNLM"/>
    </source>
</evidence>
<protein>
    <recommendedName>
        <fullName evidence="3">RNase H type-1 domain-containing protein</fullName>
    </recommendedName>
</protein>
<evidence type="ECO:0000313" key="1">
    <source>
        <dbReference type="EMBL" id="KAK9692962.1"/>
    </source>
</evidence>
<gene>
    <name evidence="1" type="ORF">QE152_g34777</name>
</gene>
<dbReference type="GO" id="GO:0003676">
    <property type="term" value="F:nucleic acid binding"/>
    <property type="evidence" value="ECO:0007669"/>
    <property type="project" value="InterPro"/>
</dbReference>
<dbReference type="Proteomes" id="UP001458880">
    <property type="component" value="Unassembled WGS sequence"/>
</dbReference>
<evidence type="ECO:0000313" key="2">
    <source>
        <dbReference type="Proteomes" id="UP001458880"/>
    </source>
</evidence>
<proteinExistence type="predicted"/>
<dbReference type="InterPro" id="IPR036397">
    <property type="entry name" value="RNaseH_sf"/>
</dbReference>
<keyword evidence="2" id="KW-1185">Reference proteome</keyword>
<dbReference type="EMBL" id="JASPKY010000559">
    <property type="protein sequence ID" value="KAK9692962.1"/>
    <property type="molecule type" value="Genomic_DNA"/>
</dbReference>
<comment type="caution">
    <text evidence="1">The sequence shown here is derived from an EMBL/GenBank/DDBJ whole genome shotgun (WGS) entry which is preliminary data.</text>
</comment>
<organism evidence="1 2">
    <name type="scientific">Popillia japonica</name>
    <name type="common">Japanese beetle</name>
    <dbReference type="NCBI Taxonomy" id="7064"/>
    <lineage>
        <taxon>Eukaryota</taxon>
        <taxon>Metazoa</taxon>
        <taxon>Ecdysozoa</taxon>
        <taxon>Arthropoda</taxon>
        <taxon>Hexapoda</taxon>
        <taxon>Insecta</taxon>
        <taxon>Pterygota</taxon>
        <taxon>Neoptera</taxon>
        <taxon>Endopterygota</taxon>
        <taxon>Coleoptera</taxon>
        <taxon>Polyphaga</taxon>
        <taxon>Scarabaeiformia</taxon>
        <taxon>Scarabaeidae</taxon>
        <taxon>Rutelinae</taxon>
        <taxon>Popillia</taxon>
    </lineage>
</organism>
<name>A0AAW1ISP2_POPJA</name>
<dbReference type="InterPro" id="IPR012337">
    <property type="entry name" value="RNaseH-like_sf"/>
</dbReference>
<reference evidence="1 2" key="1">
    <citation type="journal article" date="2024" name="BMC Genomics">
        <title>De novo assembly and annotation of Popillia japonica's genome with initial clues to its potential as an invasive pest.</title>
        <authorList>
            <person name="Cucini C."/>
            <person name="Boschi S."/>
            <person name="Funari R."/>
            <person name="Cardaioli E."/>
            <person name="Iannotti N."/>
            <person name="Marturano G."/>
            <person name="Paoli F."/>
            <person name="Bruttini M."/>
            <person name="Carapelli A."/>
            <person name="Frati F."/>
            <person name="Nardi F."/>
        </authorList>
    </citation>
    <scope>NUCLEOTIDE SEQUENCE [LARGE SCALE GENOMIC DNA]</scope>
    <source>
        <strain evidence="1">DMR45628</strain>
    </source>
</reference>
<dbReference type="AlphaFoldDB" id="A0AAW1ISP2"/>
<dbReference type="Gene3D" id="3.30.420.10">
    <property type="entry name" value="Ribonuclease H-like superfamily/Ribonuclease H"/>
    <property type="match status" value="1"/>
</dbReference>